<evidence type="ECO:0008006" key="3">
    <source>
        <dbReference type="Google" id="ProtNLM"/>
    </source>
</evidence>
<comment type="caution">
    <text evidence="1">The sequence shown here is derived from an EMBL/GenBank/DDBJ whole genome shotgun (WGS) entry which is preliminary data.</text>
</comment>
<proteinExistence type="predicted"/>
<accession>A0ABP2TCB6</accession>
<reference evidence="1 2" key="1">
    <citation type="submission" date="2013-01" db="EMBL/GenBank/DDBJ databases">
        <authorList>
            <person name="Harkins D.M."/>
            <person name="Durkin A.S."/>
            <person name="Brinkac L.M."/>
            <person name="Haft D.H."/>
            <person name="Selengut J.D."/>
            <person name="Sanka R."/>
            <person name="DePew J."/>
            <person name="Purushe J."/>
            <person name="Whelen A.C."/>
            <person name="Vinetz J.M."/>
            <person name="Sutton G.G."/>
            <person name="Nierman W.C."/>
            <person name="Fouts D.E."/>
        </authorList>
    </citation>
    <scope>NUCLEOTIDE SEQUENCE [LARGE SCALE GENOMIC DNA]</scope>
    <source>
        <strain evidence="1 2">2007001578</strain>
    </source>
</reference>
<name>A0ABP2TCB6_9LEPT</name>
<dbReference type="Proteomes" id="UP000012099">
    <property type="component" value="Unassembled WGS sequence"/>
</dbReference>
<keyword evidence="2" id="KW-1185">Reference proteome</keyword>
<organism evidence="1 2">
    <name type="scientific">Leptospira noguchii str. 2007001578</name>
    <dbReference type="NCBI Taxonomy" id="1049974"/>
    <lineage>
        <taxon>Bacteria</taxon>
        <taxon>Pseudomonadati</taxon>
        <taxon>Spirochaetota</taxon>
        <taxon>Spirochaetia</taxon>
        <taxon>Leptospirales</taxon>
        <taxon>Leptospiraceae</taxon>
        <taxon>Leptospira</taxon>
    </lineage>
</organism>
<protein>
    <recommendedName>
        <fullName evidence="3">Lipoprotein</fullName>
    </recommendedName>
</protein>
<evidence type="ECO:0000313" key="2">
    <source>
        <dbReference type="Proteomes" id="UP000012099"/>
    </source>
</evidence>
<dbReference type="EMBL" id="AHMH02000035">
    <property type="protein sequence ID" value="EMN01869.1"/>
    <property type="molecule type" value="Genomic_DNA"/>
</dbReference>
<gene>
    <name evidence="1" type="ORF">LEP1GSC035_0204</name>
</gene>
<evidence type="ECO:0000313" key="1">
    <source>
        <dbReference type="EMBL" id="EMN01869.1"/>
    </source>
</evidence>
<sequence length="183" mass="21008">MEIGRLKLDNISFFVGDLRGFTIRPFVNKFRRIINTFIIINIFYIFSNCNNVNINEDGVDDTTVVAQHEYYALMIYSYTSKYILCGFTEKEYLNDPLLVIYYISPLVSEGISDPFSGDLLSLFISQSSTTYFYKKDMNYCAKSILAVPCQANFSDFSKSLQTAVIKDCQGKKADFWKSGHGNW</sequence>